<comment type="caution">
    <text evidence="2">The sequence shown here is derived from an EMBL/GenBank/DDBJ whole genome shotgun (WGS) entry which is preliminary data.</text>
</comment>
<dbReference type="AlphaFoldDB" id="A0AAP0FZN2"/>
<dbReference type="Proteomes" id="UP001418222">
    <property type="component" value="Unassembled WGS sequence"/>
</dbReference>
<feature type="compositionally biased region" description="Polar residues" evidence="1">
    <location>
        <begin position="22"/>
        <end position="72"/>
    </location>
</feature>
<evidence type="ECO:0000313" key="3">
    <source>
        <dbReference type="Proteomes" id="UP001418222"/>
    </source>
</evidence>
<accession>A0AAP0FZN2</accession>
<protein>
    <submittedName>
        <fullName evidence="2">Uncharacterized protein</fullName>
    </submittedName>
</protein>
<keyword evidence="3" id="KW-1185">Reference proteome</keyword>
<sequence length="72" mass="7839">MGDRDQQSRDQHQRSTVRMEVGQSSTGAPATSSELRMGDQDQQSMDQHQRSTVRMEVGQSSTGAPATNSVSD</sequence>
<evidence type="ECO:0000256" key="1">
    <source>
        <dbReference type="SAM" id="MobiDB-lite"/>
    </source>
</evidence>
<feature type="region of interest" description="Disordered" evidence="1">
    <location>
        <begin position="1"/>
        <end position="72"/>
    </location>
</feature>
<proteinExistence type="predicted"/>
<reference evidence="2 3" key="1">
    <citation type="journal article" date="2022" name="Nat. Plants">
        <title>Genomes of leafy and leafless Platanthera orchids illuminate the evolution of mycoheterotrophy.</title>
        <authorList>
            <person name="Li M.H."/>
            <person name="Liu K.W."/>
            <person name="Li Z."/>
            <person name="Lu H.C."/>
            <person name="Ye Q.L."/>
            <person name="Zhang D."/>
            <person name="Wang J.Y."/>
            <person name="Li Y.F."/>
            <person name="Zhong Z.M."/>
            <person name="Liu X."/>
            <person name="Yu X."/>
            <person name="Liu D.K."/>
            <person name="Tu X.D."/>
            <person name="Liu B."/>
            <person name="Hao Y."/>
            <person name="Liao X.Y."/>
            <person name="Jiang Y.T."/>
            <person name="Sun W.H."/>
            <person name="Chen J."/>
            <person name="Chen Y.Q."/>
            <person name="Ai Y."/>
            <person name="Zhai J.W."/>
            <person name="Wu S.S."/>
            <person name="Zhou Z."/>
            <person name="Hsiao Y.Y."/>
            <person name="Wu W.L."/>
            <person name="Chen Y.Y."/>
            <person name="Lin Y.F."/>
            <person name="Hsu J.L."/>
            <person name="Li C.Y."/>
            <person name="Wang Z.W."/>
            <person name="Zhao X."/>
            <person name="Zhong W.Y."/>
            <person name="Ma X.K."/>
            <person name="Ma L."/>
            <person name="Huang J."/>
            <person name="Chen G.Z."/>
            <person name="Huang M.Z."/>
            <person name="Huang L."/>
            <person name="Peng D.H."/>
            <person name="Luo Y.B."/>
            <person name="Zou S.Q."/>
            <person name="Chen S.P."/>
            <person name="Lan S."/>
            <person name="Tsai W.C."/>
            <person name="Van de Peer Y."/>
            <person name="Liu Z.J."/>
        </authorList>
    </citation>
    <scope>NUCLEOTIDE SEQUENCE [LARGE SCALE GENOMIC DNA]</scope>
    <source>
        <strain evidence="2">Lor287</strain>
    </source>
</reference>
<dbReference type="EMBL" id="JBBWWQ010000015">
    <property type="protein sequence ID" value="KAK8928437.1"/>
    <property type="molecule type" value="Genomic_DNA"/>
</dbReference>
<feature type="compositionally biased region" description="Basic and acidic residues" evidence="1">
    <location>
        <begin position="1"/>
        <end position="13"/>
    </location>
</feature>
<name>A0AAP0FZN2_9ASPA</name>
<organism evidence="2 3">
    <name type="scientific">Platanthera zijinensis</name>
    <dbReference type="NCBI Taxonomy" id="2320716"/>
    <lineage>
        <taxon>Eukaryota</taxon>
        <taxon>Viridiplantae</taxon>
        <taxon>Streptophyta</taxon>
        <taxon>Embryophyta</taxon>
        <taxon>Tracheophyta</taxon>
        <taxon>Spermatophyta</taxon>
        <taxon>Magnoliopsida</taxon>
        <taxon>Liliopsida</taxon>
        <taxon>Asparagales</taxon>
        <taxon>Orchidaceae</taxon>
        <taxon>Orchidoideae</taxon>
        <taxon>Orchideae</taxon>
        <taxon>Orchidinae</taxon>
        <taxon>Platanthera</taxon>
    </lineage>
</organism>
<evidence type="ECO:0000313" key="2">
    <source>
        <dbReference type="EMBL" id="KAK8928437.1"/>
    </source>
</evidence>
<gene>
    <name evidence="2" type="ORF">KSP39_PZI017814</name>
</gene>